<dbReference type="AlphaFoldDB" id="A0A0F9I0K2"/>
<keyword evidence="1" id="KW-1133">Transmembrane helix</keyword>
<comment type="caution">
    <text evidence="2">The sequence shown here is derived from an EMBL/GenBank/DDBJ whole genome shotgun (WGS) entry which is preliminary data.</text>
</comment>
<reference evidence="2" key="1">
    <citation type="journal article" date="2015" name="Nature">
        <title>Complex archaea that bridge the gap between prokaryotes and eukaryotes.</title>
        <authorList>
            <person name="Spang A."/>
            <person name="Saw J.H."/>
            <person name="Jorgensen S.L."/>
            <person name="Zaremba-Niedzwiedzka K."/>
            <person name="Martijn J."/>
            <person name="Lind A.E."/>
            <person name="van Eijk R."/>
            <person name="Schleper C."/>
            <person name="Guy L."/>
            <person name="Ettema T.J."/>
        </authorList>
    </citation>
    <scope>NUCLEOTIDE SEQUENCE</scope>
</reference>
<name>A0A0F9I0K2_9ZZZZ</name>
<dbReference type="EMBL" id="LAZR01013648">
    <property type="protein sequence ID" value="KKM21007.1"/>
    <property type="molecule type" value="Genomic_DNA"/>
</dbReference>
<feature type="transmembrane region" description="Helical" evidence="1">
    <location>
        <begin position="37"/>
        <end position="55"/>
    </location>
</feature>
<evidence type="ECO:0000256" key="1">
    <source>
        <dbReference type="SAM" id="Phobius"/>
    </source>
</evidence>
<keyword evidence="1" id="KW-0812">Transmembrane</keyword>
<organism evidence="2">
    <name type="scientific">marine sediment metagenome</name>
    <dbReference type="NCBI Taxonomy" id="412755"/>
    <lineage>
        <taxon>unclassified sequences</taxon>
        <taxon>metagenomes</taxon>
        <taxon>ecological metagenomes</taxon>
    </lineage>
</organism>
<gene>
    <name evidence="2" type="ORF">LCGC14_1639740</name>
</gene>
<feature type="transmembrane region" description="Helical" evidence="1">
    <location>
        <begin position="76"/>
        <end position="101"/>
    </location>
</feature>
<accession>A0A0F9I0K2</accession>
<protein>
    <submittedName>
        <fullName evidence="2">Uncharacterized protein</fullName>
    </submittedName>
</protein>
<evidence type="ECO:0000313" key="2">
    <source>
        <dbReference type="EMBL" id="KKM21007.1"/>
    </source>
</evidence>
<proteinExistence type="predicted"/>
<keyword evidence="1" id="KW-0472">Membrane</keyword>
<sequence length="138" mass="14858">MPGRKIDDTEIKIVKGAIGAKSGLILASQFDLLKSRFLAIPVLAGSAIATFLTGSRTDERVRKAIRFIKESSMDKATYVFEKTAIGAMGIAAGVLVAGSLAPKPKKTVTSIVTPEGKSIKMKKLVKLPKTDWRVKKDK</sequence>